<evidence type="ECO:0000256" key="1">
    <source>
        <dbReference type="SAM" id="Coils"/>
    </source>
</evidence>
<evidence type="ECO:0000313" key="2">
    <source>
        <dbReference type="EMBL" id="USG67198.1"/>
    </source>
</evidence>
<organism evidence="2 3">
    <name type="scientific">Brevibacillus ruminantium</name>
    <dbReference type="NCBI Taxonomy" id="2950604"/>
    <lineage>
        <taxon>Bacteria</taxon>
        <taxon>Bacillati</taxon>
        <taxon>Bacillota</taxon>
        <taxon>Bacilli</taxon>
        <taxon>Bacillales</taxon>
        <taxon>Paenibacillaceae</taxon>
        <taxon>Brevibacillus</taxon>
    </lineage>
</organism>
<protein>
    <submittedName>
        <fullName evidence="2">Uncharacterized protein</fullName>
    </submittedName>
</protein>
<evidence type="ECO:0000313" key="3">
    <source>
        <dbReference type="Proteomes" id="UP001056500"/>
    </source>
</evidence>
<sequence length="180" mass="20573">MITLAQAIPLRRSIERQIDELREERMEFSAVIIAKGETPEFPERTVEMITAELNQARTDYLRLNRLIAEANLKEVVEWDGRFISLIEAIELAKQMRQEAGEFKSLGVRKKIERASSSPYHGRPRFHEGGSDLISVATYDPDTYRESGKKLERRANLLSSKIETANHSLTLDFDAASYMGE</sequence>
<dbReference type="Gene3D" id="6.10.320.10">
    <property type="match status" value="1"/>
</dbReference>
<keyword evidence="3" id="KW-1185">Reference proteome</keyword>
<proteinExistence type="predicted"/>
<dbReference type="EMBL" id="CP098755">
    <property type="protein sequence ID" value="USG67198.1"/>
    <property type="molecule type" value="Genomic_DNA"/>
</dbReference>
<feature type="coiled-coil region" evidence="1">
    <location>
        <begin position="11"/>
        <end position="73"/>
    </location>
</feature>
<gene>
    <name evidence="2" type="ORF">NDK47_07890</name>
</gene>
<name>A0ABY4WJ88_9BACL</name>
<keyword evidence="1" id="KW-0175">Coiled coil</keyword>
<accession>A0ABY4WJ88</accession>
<dbReference type="Proteomes" id="UP001056500">
    <property type="component" value="Chromosome"/>
</dbReference>
<dbReference type="RefSeq" id="WP_251874300.1">
    <property type="nucleotide sequence ID" value="NZ_CP098755.1"/>
</dbReference>
<reference evidence="2" key="1">
    <citation type="submission" date="2022-06" db="EMBL/GenBank/DDBJ databases">
        <title>Genome sequencing of Brevibacillus sp. BB3-R1.</title>
        <authorList>
            <person name="Heo J."/>
            <person name="Lee D."/>
            <person name="Won M."/>
            <person name="Han B.-H."/>
            <person name="Hong S.-B."/>
            <person name="Kwon S.-W."/>
        </authorList>
    </citation>
    <scope>NUCLEOTIDE SEQUENCE</scope>
    <source>
        <strain evidence="2">BB3-R1</strain>
    </source>
</reference>